<proteinExistence type="predicted"/>
<feature type="region of interest" description="Disordered" evidence="2">
    <location>
        <begin position="197"/>
        <end position="242"/>
    </location>
</feature>
<reference evidence="3 4" key="1">
    <citation type="journal article" date="2023" name="Genes (Basel)">
        <title>Chromosome-Level Genome Assembly and Circadian Gene Repertoire of the Patagonia Blennie Eleginops maclovinus-The Closest Ancestral Proxy of Antarctic Cryonotothenioids.</title>
        <authorList>
            <person name="Cheng C.C."/>
            <person name="Rivera-Colon A.G."/>
            <person name="Minhas B.F."/>
            <person name="Wilson L."/>
            <person name="Rayamajhi N."/>
            <person name="Vargas-Chacoff L."/>
            <person name="Catchen J.M."/>
        </authorList>
    </citation>
    <scope>NUCLEOTIDE SEQUENCE [LARGE SCALE GENOMIC DNA]</scope>
    <source>
        <strain evidence="3">JMC-PN-2008</strain>
    </source>
</reference>
<keyword evidence="4" id="KW-1185">Reference proteome</keyword>
<evidence type="ECO:0000313" key="4">
    <source>
        <dbReference type="Proteomes" id="UP001346869"/>
    </source>
</evidence>
<dbReference type="EMBL" id="JAUZQC010000016">
    <property type="protein sequence ID" value="KAK5857625.1"/>
    <property type="molecule type" value="Genomic_DNA"/>
</dbReference>
<feature type="region of interest" description="Disordered" evidence="2">
    <location>
        <begin position="400"/>
        <end position="419"/>
    </location>
</feature>
<feature type="coiled-coil region" evidence="1">
    <location>
        <begin position="132"/>
        <end position="187"/>
    </location>
</feature>
<feature type="region of interest" description="Disordered" evidence="2">
    <location>
        <begin position="1"/>
        <end position="120"/>
    </location>
</feature>
<name>A0AAN7XBE1_ELEMC</name>
<feature type="compositionally biased region" description="Basic and acidic residues" evidence="2">
    <location>
        <begin position="1"/>
        <end position="14"/>
    </location>
</feature>
<gene>
    <name evidence="3" type="ORF">PBY51_010855</name>
</gene>
<sequence length="419" mass="47759">MDDDERQRKLEAGRAKKSSNMPRSQSLASFRQKRAKGDSEGTSKKTQKRKGQAVPQNDGATQGRPVDAALPSANDTELNKKTSHEEPQKPEKSKVQKNQPQKDQPPALEQSPSPVEDIKEEELIALTGKEQLKQLQEAVEKRNEIIARLSSNLQEALASRDQVQLEAQTLAGQIQGLQRQLQQTSVEFLRIKSQSGAEVLNTRQQHGRSSQDADLNHKEAPSGSAAPGTISGVEGSSTETDTALQKLRAELEEERKNSQRIYAELAVEMEKHQHVLSLLEKEKKSRDEVQREKEEQLQDLQMHFNIVQTQCLELQQYKEEKEKLNKEVLELRNRLQEEADAERGLSEEVASSTLQLQRQEEEILRLKEEHREEVEGVRQLLEEREKELKFREEEVMGLKASKNRQNKAKAGFSFDERLI</sequence>
<feature type="compositionally biased region" description="Basic and acidic residues" evidence="2">
    <location>
        <begin position="209"/>
        <end position="220"/>
    </location>
</feature>
<protein>
    <submittedName>
        <fullName evidence="3">Uncharacterized protein</fullName>
    </submittedName>
</protein>
<evidence type="ECO:0000256" key="2">
    <source>
        <dbReference type="SAM" id="MobiDB-lite"/>
    </source>
</evidence>
<feature type="compositionally biased region" description="Basic and acidic residues" evidence="2">
    <location>
        <begin position="77"/>
        <end position="94"/>
    </location>
</feature>
<feature type="compositionally biased region" description="Polar residues" evidence="2">
    <location>
        <begin position="197"/>
        <end position="208"/>
    </location>
</feature>
<reference evidence="3 4" key="2">
    <citation type="journal article" date="2023" name="Mol. Biol. Evol.">
        <title>Genomics of Secondarily Temperate Adaptation in the Only Non-Antarctic Icefish.</title>
        <authorList>
            <person name="Rivera-Colon A.G."/>
            <person name="Rayamajhi N."/>
            <person name="Minhas B.F."/>
            <person name="Madrigal G."/>
            <person name="Bilyk K.T."/>
            <person name="Yoon V."/>
            <person name="Hune M."/>
            <person name="Gregory S."/>
            <person name="Cheng C.H.C."/>
            <person name="Catchen J.M."/>
        </authorList>
    </citation>
    <scope>NUCLEOTIDE SEQUENCE [LARGE SCALE GENOMIC DNA]</scope>
    <source>
        <strain evidence="3">JMC-PN-2008</strain>
    </source>
</reference>
<dbReference type="Proteomes" id="UP001346869">
    <property type="component" value="Unassembled WGS sequence"/>
</dbReference>
<keyword evidence="1" id="KW-0175">Coiled coil</keyword>
<accession>A0AAN7XBE1</accession>
<dbReference type="AlphaFoldDB" id="A0AAN7XBE1"/>
<evidence type="ECO:0000256" key="1">
    <source>
        <dbReference type="SAM" id="Coils"/>
    </source>
</evidence>
<comment type="caution">
    <text evidence="3">The sequence shown here is derived from an EMBL/GenBank/DDBJ whole genome shotgun (WGS) entry which is preliminary data.</text>
</comment>
<evidence type="ECO:0000313" key="3">
    <source>
        <dbReference type="EMBL" id="KAK5857625.1"/>
    </source>
</evidence>
<organism evidence="3 4">
    <name type="scientific">Eleginops maclovinus</name>
    <name type="common">Patagonian blennie</name>
    <name type="synonym">Eleginus maclovinus</name>
    <dbReference type="NCBI Taxonomy" id="56733"/>
    <lineage>
        <taxon>Eukaryota</taxon>
        <taxon>Metazoa</taxon>
        <taxon>Chordata</taxon>
        <taxon>Craniata</taxon>
        <taxon>Vertebrata</taxon>
        <taxon>Euteleostomi</taxon>
        <taxon>Actinopterygii</taxon>
        <taxon>Neopterygii</taxon>
        <taxon>Teleostei</taxon>
        <taxon>Neoteleostei</taxon>
        <taxon>Acanthomorphata</taxon>
        <taxon>Eupercaria</taxon>
        <taxon>Perciformes</taxon>
        <taxon>Notothenioidei</taxon>
        <taxon>Eleginopidae</taxon>
        <taxon>Eleginops</taxon>
    </lineage>
</organism>
<feature type="compositionally biased region" description="Polar residues" evidence="2">
    <location>
        <begin position="18"/>
        <end position="29"/>
    </location>
</feature>